<dbReference type="GO" id="GO:0008817">
    <property type="term" value="F:corrinoid adenosyltransferase activity"/>
    <property type="evidence" value="ECO:0007669"/>
    <property type="project" value="TreeGrafter"/>
</dbReference>
<dbReference type="PANTHER" id="PTHR12213:SF0">
    <property type="entry name" value="CORRINOID ADENOSYLTRANSFERASE MMAB"/>
    <property type="match status" value="1"/>
</dbReference>
<comment type="function">
    <text evidence="7">Converts cob(I)alamin to adenosylcobalamin (adenosylcob(III)alamin), a coenzyme for methylmalonyl-CoA mutase, therefore participates in the final step of the vitamin B12 conversion. Generates adenosylcobalamin (AdoCbl) and directly delivers the cofactor to MUT in a transfer that is stimulated by ATP-binding to MMAB and gated by MMAA.</text>
</comment>
<dbReference type="Gene3D" id="1.20.1200.10">
    <property type="entry name" value="Cobalamin adenosyltransferase-like"/>
    <property type="match status" value="1"/>
</dbReference>
<dbReference type="PANTHER" id="PTHR12213">
    <property type="entry name" value="CORRINOID ADENOSYLTRANSFERASE"/>
    <property type="match status" value="1"/>
</dbReference>
<keyword evidence="5 10" id="KW-0067">ATP-binding</keyword>
<dbReference type="NCBIfam" id="TIGR00636">
    <property type="entry name" value="PduO_Nterm"/>
    <property type="match status" value="1"/>
</dbReference>
<dbReference type="OrthoDB" id="549173at2759"/>
<dbReference type="SUPFAM" id="SSF89028">
    <property type="entry name" value="Cobalamin adenosyltransferase-like"/>
    <property type="match status" value="1"/>
</dbReference>
<dbReference type="InterPro" id="IPR016030">
    <property type="entry name" value="CblAdoTrfase-like"/>
</dbReference>
<dbReference type="GO" id="GO:0009235">
    <property type="term" value="P:cobalamin metabolic process"/>
    <property type="evidence" value="ECO:0007669"/>
    <property type="project" value="UniProtKB-ARBA"/>
</dbReference>
<organism evidence="12 13">
    <name type="scientific">Gonapodya prolifera (strain JEL478)</name>
    <name type="common">Monoblepharis prolifera</name>
    <dbReference type="NCBI Taxonomy" id="1344416"/>
    <lineage>
        <taxon>Eukaryota</taxon>
        <taxon>Fungi</taxon>
        <taxon>Fungi incertae sedis</taxon>
        <taxon>Chytridiomycota</taxon>
        <taxon>Chytridiomycota incertae sedis</taxon>
        <taxon>Monoblepharidomycetes</taxon>
        <taxon>Monoblepharidales</taxon>
        <taxon>Gonapodyaceae</taxon>
        <taxon>Gonapodya</taxon>
    </lineage>
</organism>
<evidence type="ECO:0000256" key="2">
    <source>
        <dbReference type="ARBA" id="ARBA00011233"/>
    </source>
</evidence>
<sequence length="273" mass="30470">MLHRAPIGRRGFISGAFGAERGAQSVANRNLCSSYLLRSDRFTCKTPSPHHVAIAFPARRKFISQMSVEINTATPASRRFKVYTRTGDKGSSSLYTGERRPKDDAIFEALGTVDEISSSLGLAMEYCEETSNGLTSKLERIQCLLQDVNSNIATPRKSDKTTSDRLAKTTFDPDGLLVVELEQWIDQLDSSLPPLKNFILPSGGKAAGVLHIARTIARRAERRVVPLVEEEMADRSTQKYLNRLSDFLFIAARFAAHHEGKPEKIYRKIEKPE</sequence>
<dbReference type="EMBL" id="KQ965744">
    <property type="protein sequence ID" value="KXS17977.1"/>
    <property type="molecule type" value="Genomic_DNA"/>
</dbReference>
<keyword evidence="3 10" id="KW-0808">Transferase</keyword>
<keyword evidence="4 10" id="KW-0547">Nucleotide-binding</keyword>
<name>A0A139AMI2_GONPJ</name>
<evidence type="ECO:0000256" key="3">
    <source>
        <dbReference type="ARBA" id="ARBA00022679"/>
    </source>
</evidence>
<evidence type="ECO:0000256" key="8">
    <source>
        <dbReference type="ARBA" id="ARBA00071654"/>
    </source>
</evidence>
<protein>
    <recommendedName>
        <fullName evidence="8">Corrinoid adenosyltransferase MMAB</fullName>
    </recommendedName>
    <alternativeName>
        <fullName evidence="9">ATP:co(I)rrinoid adenosyltransferase MMAB</fullName>
    </alternativeName>
</protein>
<evidence type="ECO:0000259" key="11">
    <source>
        <dbReference type="Pfam" id="PF01923"/>
    </source>
</evidence>
<evidence type="ECO:0000313" key="13">
    <source>
        <dbReference type="Proteomes" id="UP000070544"/>
    </source>
</evidence>
<dbReference type="FunFam" id="1.20.1200.10:FF:000001">
    <property type="entry name" value="Cob(I)yrinic acid a,c-diamide adenosyltransferase"/>
    <property type="match status" value="1"/>
</dbReference>
<evidence type="ECO:0000256" key="7">
    <source>
        <dbReference type="ARBA" id="ARBA00056747"/>
    </source>
</evidence>
<dbReference type="Pfam" id="PF01923">
    <property type="entry name" value="Cob_adeno_trans"/>
    <property type="match status" value="1"/>
</dbReference>
<reference evidence="12 13" key="1">
    <citation type="journal article" date="2015" name="Genome Biol. Evol.">
        <title>Phylogenomic analyses indicate that early fungi evolved digesting cell walls of algal ancestors of land plants.</title>
        <authorList>
            <person name="Chang Y."/>
            <person name="Wang S."/>
            <person name="Sekimoto S."/>
            <person name="Aerts A.L."/>
            <person name="Choi C."/>
            <person name="Clum A."/>
            <person name="LaButti K.M."/>
            <person name="Lindquist E.A."/>
            <person name="Yee Ngan C."/>
            <person name="Ohm R.A."/>
            <person name="Salamov A.A."/>
            <person name="Grigoriev I.V."/>
            <person name="Spatafora J.W."/>
            <person name="Berbee M.L."/>
        </authorList>
    </citation>
    <scope>NUCLEOTIDE SEQUENCE [LARGE SCALE GENOMIC DNA]</scope>
    <source>
        <strain evidence="12 13">JEL478</strain>
    </source>
</reference>
<evidence type="ECO:0000256" key="4">
    <source>
        <dbReference type="ARBA" id="ARBA00022741"/>
    </source>
</evidence>
<evidence type="ECO:0000256" key="1">
    <source>
        <dbReference type="ARBA" id="ARBA00007487"/>
    </source>
</evidence>
<evidence type="ECO:0000313" key="12">
    <source>
        <dbReference type="EMBL" id="KXS17977.1"/>
    </source>
</evidence>
<dbReference type="OMA" id="HQACTVV"/>
<comment type="similarity">
    <text evidence="1 10">Belongs to the Cob(I)alamin adenosyltransferase family.</text>
</comment>
<gene>
    <name evidence="12" type="ORF">M427DRAFT_133117</name>
</gene>
<evidence type="ECO:0000256" key="5">
    <source>
        <dbReference type="ARBA" id="ARBA00022840"/>
    </source>
</evidence>
<dbReference type="STRING" id="1344416.A0A139AMI2"/>
<dbReference type="Proteomes" id="UP000070544">
    <property type="component" value="Unassembled WGS sequence"/>
</dbReference>
<dbReference type="AlphaFoldDB" id="A0A139AMI2"/>
<dbReference type="InterPro" id="IPR036451">
    <property type="entry name" value="CblAdoTrfase-like_sf"/>
</dbReference>
<comment type="catalytic activity">
    <reaction evidence="6">
        <text>cob(I)alamin-[corrinoid adenosyltransferase] + ATP = apo-[corrinoid adenosyltransferase] + adenosylcob(III)alamin + triphosphate</text>
        <dbReference type="Rhea" id="RHEA:56796"/>
        <dbReference type="Rhea" id="RHEA-COMP:14743"/>
        <dbReference type="Rhea" id="RHEA-COMP:14744"/>
        <dbReference type="ChEBI" id="CHEBI:18036"/>
        <dbReference type="ChEBI" id="CHEBI:18408"/>
        <dbReference type="ChEBI" id="CHEBI:30616"/>
        <dbReference type="ChEBI" id="CHEBI:60488"/>
        <dbReference type="ChEBI" id="CHEBI:83228"/>
    </reaction>
    <physiologicalReaction direction="left-to-right" evidence="6">
        <dbReference type="Rhea" id="RHEA:56797"/>
    </physiologicalReaction>
</comment>
<keyword evidence="13" id="KW-1185">Reference proteome</keyword>
<evidence type="ECO:0000256" key="10">
    <source>
        <dbReference type="RuleBase" id="RU366026"/>
    </source>
</evidence>
<dbReference type="GO" id="GO:0005524">
    <property type="term" value="F:ATP binding"/>
    <property type="evidence" value="ECO:0007669"/>
    <property type="project" value="UniProtKB-UniRule"/>
</dbReference>
<dbReference type="InterPro" id="IPR029499">
    <property type="entry name" value="PduO-typ"/>
</dbReference>
<proteinExistence type="inferred from homology"/>
<feature type="domain" description="Cobalamin adenosyltransferase-like" evidence="11">
    <location>
        <begin position="82"/>
        <end position="255"/>
    </location>
</feature>
<accession>A0A139AMI2</accession>
<evidence type="ECO:0000256" key="9">
    <source>
        <dbReference type="ARBA" id="ARBA00075216"/>
    </source>
</evidence>
<comment type="subunit">
    <text evidence="2">Homotrimer.</text>
</comment>
<evidence type="ECO:0000256" key="6">
    <source>
        <dbReference type="ARBA" id="ARBA00051988"/>
    </source>
</evidence>